<dbReference type="GO" id="GO:0000271">
    <property type="term" value="P:polysaccharide biosynthetic process"/>
    <property type="evidence" value="ECO:0007669"/>
    <property type="project" value="TreeGrafter"/>
</dbReference>
<keyword evidence="1 4" id="KW-0663">Pyridoxal phosphate</keyword>
<proteinExistence type="inferred from homology"/>
<feature type="active site" description="Proton acceptor" evidence="3">
    <location>
        <position position="193"/>
    </location>
</feature>
<dbReference type="SUPFAM" id="SSF53383">
    <property type="entry name" value="PLP-dependent transferases"/>
    <property type="match status" value="1"/>
</dbReference>
<dbReference type="InterPro" id="IPR015421">
    <property type="entry name" value="PyrdxlP-dep_Trfase_major"/>
</dbReference>
<dbReference type="InterPro" id="IPR000653">
    <property type="entry name" value="DegT/StrS_aminotransferase"/>
</dbReference>
<dbReference type="PANTHER" id="PTHR30244:SF36">
    <property type="entry name" value="3-OXO-GLUCOSE-6-PHOSPHATE:GLUTAMATE AMINOTRANSFERASE"/>
    <property type="match status" value="1"/>
</dbReference>
<keyword evidence="6" id="KW-0032">Aminotransferase</keyword>
<sequence length="393" mass="43373">MSVPYEPVNVPALNLRAQYQTIRDEIEPVVRQVLETQGFVMGPEVSSLEAEISEYVGAAHSVGCASGTDALLLPLMAIDLAPGEEVVTTPYTFFATGGSIWRTGARPVFVDIEPDTYNIDPAKIEAAITPRTRAIIPVHLYGQTADMAPIREIADRHGLMVLEDAAQAIGAAYHGARAGTLGTAAAFSFYPSKNLGGFGDGGMVSTDDPVLAHRMARLRVHGMEPKYHHHEVGLNSRLDALQAAVLRVKLRHLDDWTTARREVADRYRSLFASHGLDELVKLPVERPGNFHVYNQFVVRVPGSIRDEFREFLVGRRIGTEIYYPIPLHLQVCFASLGYKLGDFPNSEAAARETIALPIYPELSEEEQRYVVGSMRKFLHEHAYASLSTDHRAA</sequence>
<gene>
    <name evidence="6" type="primary">desV_2</name>
    <name evidence="6" type="ORF">BSF38_03913</name>
</gene>
<evidence type="ECO:0000256" key="5">
    <source>
        <dbReference type="RuleBase" id="RU004508"/>
    </source>
</evidence>
<dbReference type="PANTHER" id="PTHR30244">
    <property type="entry name" value="TRANSAMINASE"/>
    <property type="match status" value="1"/>
</dbReference>
<evidence type="ECO:0000256" key="4">
    <source>
        <dbReference type="PIRSR" id="PIRSR000390-2"/>
    </source>
</evidence>
<evidence type="ECO:0000256" key="2">
    <source>
        <dbReference type="ARBA" id="ARBA00037999"/>
    </source>
</evidence>
<protein>
    <submittedName>
        <fullName evidence="6">dTDP-3-amino-3,4,6-trideoxy-alpha-D-glucose transaminase</fullName>
        <ecNumber evidence="6">2.6.1.106</ecNumber>
    </submittedName>
</protein>
<dbReference type="STRING" id="1387353.BSF38_03913"/>
<dbReference type="InterPro" id="IPR015422">
    <property type="entry name" value="PyrdxlP-dep_Trfase_small"/>
</dbReference>
<organism evidence="6 7">
    <name type="scientific">Paludisphaera borealis</name>
    <dbReference type="NCBI Taxonomy" id="1387353"/>
    <lineage>
        <taxon>Bacteria</taxon>
        <taxon>Pseudomonadati</taxon>
        <taxon>Planctomycetota</taxon>
        <taxon>Planctomycetia</taxon>
        <taxon>Isosphaerales</taxon>
        <taxon>Isosphaeraceae</taxon>
        <taxon>Paludisphaera</taxon>
    </lineage>
</organism>
<dbReference type="CDD" id="cd00616">
    <property type="entry name" value="AHBA_syn"/>
    <property type="match status" value="1"/>
</dbReference>
<evidence type="ECO:0000256" key="1">
    <source>
        <dbReference type="ARBA" id="ARBA00022898"/>
    </source>
</evidence>
<dbReference type="AlphaFoldDB" id="A0A1U7CTV7"/>
<keyword evidence="7" id="KW-1185">Reference proteome</keyword>
<comment type="similarity">
    <text evidence="2 5">Belongs to the DegT/DnrJ/EryC1 family.</text>
</comment>
<accession>A0A1U7CTV7</accession>
<dbReference type="OrthoDB" id="9810913at2"/>
<reference evidence="7" key="1">
    <citation type="submission" date="2016-12" db="EMBL/GenBank/DDBJ databases">
        <title>Comparative genomics of four Isosphaeraceae planctomycetes: a common pool of plasmids and glycoside hydrolase genes.</title>
        <authorList>
            <person name="Ivanova A."/>
        </authorList>
    </citation>
    <scope>NUCLEOTIDE SEQUENCE [LARGE SCALE GENOMIC DNA]</scope>
    <source>
        <strain evidence="7">PX4</strain>
    </source>
</reference>
<dbReference type="Gene3D" id="3.90.1150.10">
    <property type="entry name" value="Aspartate Aminotransferase, domain 1"/>
    <property type="match status" value="1"/>
</dbReference>
<dbReference type="KEGG" id="pbor:BSF38_03913"/>
<dbReference type="Proteomes" id="UP000186309">
    <property type="component" value="Chromosome"/>
</dbReference>
<name>A0A1U7CTV7_9BACT</name>
<dbReference type="Gene3D" id="3.40.640.10">
    <property type="entry name" value="Type I PLP-dependent aspartate aminotransferase-like (Major domain)"/>
    <property type="match status" value="1"/>
</dbReference>
<dbReference type="InterPro" id="IPR015424">
    <property type="entry name" value="PyrdxlP-dep_Trfase"/>
</dbReference>
<dbReference type="GO" id="GO:0008483">
    <property type="term" value="F:transaminase activity"/>
    <property type="evidence" value="ECO:0007669"/>
    <property type="project" value="UniProtKB-KW"/>
</dbReference>
<dbReference type="EMBL" id="CP019082">
    <property type="protein sequence ID" value="APW62374.1"/>
    <property type="molecule type" value="Genomic_DNA"/>
</dbReference>
<dbReference type="GO" id="GO:0030170">
    <property type="term" value="F:pyridoxal phosphate binding"/>
    <property type="evidence" value="ECO:0007669"/>
    <property type="project" value="UniProtKB-ARBA"/>
</dbReference>
<keyword evidence="6" id="KW-0808">Transferase</keyword>
<feature type="modified residue" description="N6-(pyridoxal phosphate)lysine" evidence="4">
    <location>
        <position position="193"/>
    </location>
</feature>
<evidence type="ECO:0000256" key="3">
    <source>
        <dbReference type="PIRSR" id="PIRSR000390-1"/>
    </source>
</evidence>
<dbReference type="EC" id="2.6.1.106" evidence="6"/>
<evidence type="ECO:0000313" key="7">
    <source>
        <dbReference type="Proteomes" id="UP000186309"/>
    </source>
</evidence>
<dbReference type="Pfam" id="PF01041">
    <property type="entry name" value="DegT_DnrJ_EryC1"/>
    <property type="match status" value="1"/>
</dbReference>
<dbReference type="FunFam" id="3.40.640.10:FF:000089">
    <property type="entry name" value="Aminotransferase, DegT/DnrJ/EryC1/StrS family"/>
    <property type="match status" value="1"/>
</dbReference>
<dbReference type="RefSeq" id="WP_076348430.1">
    <property type="nucleotide sequence ID" value="NZ_CP019082.1"/>
</dbReference>
<evidence type="ECO:0000313" key="6">
    <source>
        <dbReference type="EMBL" id="APW62374.1"/>
    </source>
</evidence>
<dbReference type="PIRSF" id="PIRSF000390">
    <property type="entry name" value="PLP_StrS"/>
    <property type="match status" value="1"/>
</dbReference>